<feature type="compositionally biased region" description="Basic and acidic residues" evidence="1">
    <location>
        <begin position="25"/>
        <end position="38"/>
    </location>
</feature>
<evidence type="ECO:0000259" key="2">
    <source>
        <dbReference type="Pfam" id="PF12697"/>
    </source>
</evidence>
<evidence type="ECO:0000313" key="4">
    <source>
        <dbReference type="Proteomes" id="UP000182100"/>
    </source>
</evidence>
<dbReference type="PANTHER" id="PTHR43689">
    <property type="entry name" value="HYDROLASE"/>
    <property type="match status" value="1"/>
</dbReference>
<proteinExistence type="predicted"/>
<feature type="compositionally biased region" description="Low complexity" evidence="1">
    <location>
        <begin position="304"/>
        <end position="329"/>
    </location>
</feature>
<dbReference type="AlphaFoldDB" id="A0A1G6IET9"/>
<feature type="region of interest" description="Disordered" evidence="1">
    <location>
        <begin position="251"/>
        <end position="346"/>
    </location>
</feature>
<feature type="domain" description="AB hydrolase-1" evidence="2">
    <location>
        <begin position="63"/>
        <end position="243"/>
    </location>
</feature>
<dbReference type="Gene3D" id="3.40.50.1820">
    <property type="entry name" value="alpha/beta hydrolase"/>
    <property type="match status" value="1"/>
</dbReference>
<dbReference type="Proteomes" id="UP000182100">
    <property type="component" value="Unassembled WGS sequence"/>
</dbReference>
<dbReference type="EMBL" id="FMZK01000001">
    <property type="protein sequence ID" value="SDC05062.1"/>
    <property type="molecule type" value="Genomic_DNA"/>
</dbReference>
<feature type="region of interest" description="Disordered" evidence="1">
    <location>
        <begin position="1"/>
        <end position="75"/>
    </location>
</feature>
<organism evidence="3 4">
    <name type="scientific">Streptomyces prasinopilosus</name>
    <dbReference type="NCBI Taxonomy" id="67344"/>
    <lineage>
        <taxon>Bacteria</taxon>
        <taxon>Bacillati</taxon>
        <taxon>Actinomycetota</taxon>
        <taxon>Actinomycetes</taxon>
        <taxon>Kitasatosporales</taxon>
        <taxon>Streptomycetaceae</taxon>
        <taxon>Streptomyces</taxon>
    </lineage>
</organism>
<dbReference type="InterPro" id="IPR000073">
    <property type="entry name" value="AB_hydrolase_1"/>
</dbReference>
<dbReference type="InterPro" id="IPR029058">
    <property type="entry name" value="AB_hydrolase_fold"/>
</dbReference>
<dbReference type="SUPFAM" id="SSF53474">
    <property type="entry name" value="alpha/beta-Hydrolases"/>
    <property type="match status" value="1"/>
</dbReference>
<feature type="compositionally biased region" description="Basic residues" evidence="1">
    <location>
        <begin position="39"/>
        <end position="54"/>
    </location>
</feature>
<dbReference type="GO" id="GO:0003824">
    <property type="term" value="F:catalytic activity"/>
    <property type="evidence" value="ECO:0007669"/>
    <property type="project" value="UniProtKB-ARBA"/>
</dbReference>
<protein>
    <submittedName>
        <fullName evidence="3">Pimeloyl-ACP methyl ester carboxylesterase</fullName>
    </submittedName>
</protein>
<keyword evidence="4" id="KW-1185">Reference proteome</keyword>
<reference evidence="4" key="1">
    <citation type="submission" date="2016-10" db="EMBL/GenBank/DDBJ databases">
        <authorList>
            <person name="Varghese N."/>
            <person name="Submissions S."/>
        </authorList>
    </citation>
    <scope>NUCLEOTIDE SEQUENCE [LARGE SCALE GENOMIC DNA]</scope>
    <source>
        <strain evidence="4">CGMCC 4.3504</strain>
    </source>
</reference>
<evidence type="ECO:0000313" key="3">
    <source>
        <dbReference type="EMBL" id="SDC05062.1"/>
    </source>
</evidence>
<accession>A0A1G6IET9</accession>
<dbReference type="STRING" id="67344.SAMN05216505_101214"/>
<feature type="compositionally biased region" description="Basic and acidic residues" evidence="1">
    <location>
        <begin position="281"/>
        <end position="292"/>
    </location>
</feature>
<dbReference type="Pfam" id="PF12697">
    <property type="entry name" value="Abhydrolase_6"/>
    <property type="match status" value="1"/>
</dbReference>
<sequence length="346" mass="36606">MEVGRPTPPLETEDGSGCGARRPRPRDALQRGAGERATRRPPGRVPGGRRRPARPRGAFGPARSPSGATGIIPSAVDSLGHGPTLVVGHSLGGHAALEFARCRPERLRGLILAGAGASPRGPGAVPYRWAAEPVSRPPADRPARWNDRLLRWLSPPEVVEATIRSGYAFHTLPAARGEVLGRFGPEAMRSVKAPVLVLNGEKDAVFRSGEADFARAHPHARVESIPRTGHLANFDAPDAFTDAVRRFARRLPAAGRPRHHRVHPAPRTPGGPWRCSATASRVDHGTARKDRQGSPADTQGSSRSPGNAAKASSGASSRSRSPTAPGRRATAGGTFRPRRAGACVRC</sequence>
<dbReference type="PRINTS" id="PR00111">
    <property type="entry name" value="ABHYDROLASE"/>
</dbReference>
<dbReference type="PANTHER" id="PTHR43689:SF8">
    <property type="entry name" value="ALPHA_BETA-HYDROLASES SUPERFAMILY PROTEIN"/>
    <property type="match status" value="1"/>
</dbReference>
<evidence type="ECO:0000256" key="1">
    <source>
        <dbReference type="SAM" id="MobiDB-lite"/>
    </source>
</evidence>
<gene>
    <name evidence="3" type="ORF">SAMN05216505_101214</name>
</gene>
<name>A0A1G6IET9_9ACTN</name>